<dbReference type="EMBL" id="CAXAMM010012225">
    <property type="protein sequence ID" value="CAK9028362.1"/>
    <property type="molecule type" value="Genomic_DNA"/>
</dbReference>
<feature type="transmembrane region" description="Helical" evidence="5">
    <location>
        <begin position="170"/>
        <end position="197"/>
    </location>
</feature>
<feature type="transmembrane region" description="Helical" evidence="5">
    <location>
        <begin position="12"/>
        <end position="30"/>
    </location>
</feature>
<feature type="domain" description="Ion transport" evidence="6">
    <location>
        <begin position="5"/>
        <end position="198"/>
    </location>
</feature>
<evidence type="ECO:0000259" key="6">
    <source>
        <dbReference type="Pfam" id="PF00520"/>
    </source>
</evidence>
<accession>A0ABP0KND3</accession>
<dbReference type="Pfam" id="PF00520">
    <property type="entry name" value="Ion_trans"/>
    <property type="match status" value="1"/>
</dbReference>
<keyword evidence="4 5" id="KW-0472">Membrane</keyword>
<evidence type="ECO:0000313" key="7">
    <source>
        <dbReference type="EMBL" id="CAK9028362.1"/>
    </source>
</evidence>
<dbReference type="PANTHER" id="PTHR10217">
    <property type="entry name" value="VOLTAGE AND LIGAND GATED POTASSIUM CHANNEL"/>
    <property type="match status" value="1"/>
</dbReference>
<reference evidence="7 8" key="1">
    <citation type="submission" date="2024-02" db="EMBL/GenBank/DDBJ databases">
        <authorList>
            <person name="Chen Y."/>
            <person name="Shah S."/>
            <person name="Dougan E. K."/>
            <person name="Thang M."/>
            <person name="Chan C."/>
        </authorList>
    </citation>
    <scope>NUCLEOTIDE SEQUENCE [LARGE SCALE GENOMIC DNA]</scope>
</reference>
<proteinExistence type="predicted"/>
<comment type="subcellular location">
    <subcellularLocation>
        <location evidence="1">Membrane</location>
        <topology evidence="1">Multi-pass membrane protein</topology>
    </subcellularLocation>
</comment>
<evidence type="ECO:0000256" key="4">
    <source>
        <dbReference type="ARBA" id="ARBA00023136"/>
    </source>
</evidence>
<protein>
    <recommendedName>
        <fullName evidence="6">Ion transport domain-containing protein</fullName>
    </recommendedName>
</protein>
<gene>
    <name evidence="7" type="ORF">SCF082_LOCUS18328</name>
</gene>
<keyword evidence="3 5" id="KW-1133">Transmembrane helix</keyword>
<evidence type="ECO:0000313" key="8">
    <source>
        <dbReference type="Proteomes" id="UP001642464"/>
    </source>
</evidence>
<evidence type="ECO:0000256" key="2">
    <source>
        <dbReference type="ARBA" id="ARBA00022692"/>
    </source>
</evidence>
<dbReference type="InterPro" id="IPR050818">
    <property type="entry name" value="KCNH_animal-type"/>
</dbReference>
<dbReference type="PANTHER" id="PTHR10217:SF435">
    <property type="entry name" value="POTASSIUM VOLTAGE-GATED CHANNEL PROTEIN EAG"/>
    <property type="match status" value="1"/>
</dbReference>
<evidence type="ECO:0000256" key="1">
    <source>
        <dbReference type="ARBA" id="ARBA00004141"/>
    </source>
</evidence>
<keyword evidence="8" id="KW-1185">Reference proteome</keyword>
<keyword evidence="7" id="KW-0407">Ion channel</keyword>
<comment type="caution">
    <text evidence="7">The sequence shown here is derived from an EMBL/GenBank/DDBJ whole genome shotgun (WGS) entry which is preliminary data.</text>
</comment>
<dbReference type="InterPro" id="IPR005821">
    <property type="entry name" value="Ion_trans_dom"/>
</dbReference>
<dbReference type="Gene3D" id="1.10.287.70">
    <property type="match status" value="1"/>
</dbReference>
<dbReference type="Proteomes" id="UP001642464">
    <property type="component" value="Unassembled WGS sequence"/>
</dbReference>
<name>A0ABP0KND3_9DINO</name>
<keyword evidence="7" id="KW-0813">Transport</keyword>
<evidence type="ECO:0000256" key="5">
    <source>
        <dbReference type="SAM" id="Phobius"/>
    </source>
</evidence>
<evidence type="ECO:0000256" key="3">
    <source>
        <dbReference type="ARBA" id="ARBA00022989"/>
    </source>
</evidence>
<organism evidence="7 8">
    <name type="scientific">Durusdinium trenchii</name>
    <dbReference type="NCBI Taxonomy" id="1381693"/>
    <lineage>
        <taxon>Eukaryota</taxon>
        <taxon>Sar</taxon>
        <taxon>Alveolata</taxon>
        <taxon>Dinophyceae</taxon>
        <taxon>Suessiales</taxon>
        <taxon>Symbiodiniaceae</taxon>
        <taxon>Durusdinium</taxon>
    </lineage>
</organism>
<dbReference type="SUPFAM" id="SSF81324">
    <property type="entry name" value="Voltage-gated potassium channels"/>
    <property type="match status" value="1"/>
</dbReference>
<sequence>MRPTYVARKYLRSWFLVDLTVVVTDWVLLVSSGLDDMEILRVLRLGGLLRVLRLLRIFKVADRSSIVRLKEAILNDHNKAVSSVLQLLFVVVMINHYVGCGWFAVGQVEGFDKSWVSEHLTAEAVPVSRGPGENPDQQVLSQYLTSVHWAVTQFTPAAMDVVPVNPAERMYAIVVIFSGLVMFSSFVSSMTSAMDLINKLNFEQRQKSTALRQYIKENRVTWLGGVKKAPRWETGEMQGELVELLDG</sequence>
<dbReference type="GO" id="GO:0034220">
    <property type="term" value="P:monoatomic ion transmembrane transport"/>
    <property type="evidence" value="ECO:0007669"/>
    <property type="project" value="UniProtKB-KW"/>
</dbReference>
<feature type="transmembrane region" description="Helical" evidence="5">
    <location>
        <begin position="80"/>
        <end position="105"/>
    </location>
</feature>
<keyword evidence="7" id="KW-0406">Ion transport</keyword>
<keyword evidence="2 5" id="KW-0812">Transmembrane</keyword>